<dbReference type="EC" id="2.4.1.25" evidence="3"/>
<evidence type="ECO:0000313" key="11">
    <source>
        <dbReference type="Proteomes" id="UP001589788"/>
    </source>
</evidence>
<dbReference type="PANTHER" id="PTHR32438">
    <property type="entry name" value="4-ALPHA-GLUCANOTRANSFERASE DPE1, CHLOROPLASTIC/AMYLOPLASTIC"/>
    <property type="match status" value="1"/>
</dbReference>
<comment type="similarity">
    <text evidence="2">Belongs to the disproportionating enzyme family.</text>
</comment>
<reference evidence="10 11" key="1">
    <citation type="submission" date="2024-09" db="EMBL/GenBank/DDBJ databases">
        <authorList>
            <person name="Sun Q."/>
            <person name="Mori K."/>
        </authorList>
    </citation>
    <scope>NUCLEOTIDE SEQUENCE [LARGE SCALE GENOMIC DNA]</scope>
    <source>
        <strain evidence="10 11">JCM 15389</strain>
    </source>
</reference>
<dbReference type="EMBL" id="JBHLYQ010000028">
    <property type="protein sequence ID" value="MFC0081351.1"/>
    <property type="molecule type" value="Genomic_DNA"/>
</dbReference>
<keyword evidence="5 10" id="KW-0328">Glycosyltransferase</keyword>
<dbReference type="RefSeq" id="WP_377788541.1">
    <property type="nucleotide sequence ID" value="NZ_JBHLYQ010000028.1"/>
</dbReference>
<evidence type="ECO:0000313" key="10">
    <source>
        <dbReference type="EMBL" id="MFC0081351.1"/>
    </source>
</evidence>
<evidence type="ECO:0000256" key="7">
    <source>
        <dbReference type="ARBA" id="ARBA00023277"/>
    </source>
</evidence>
<evidence type="ECO:0000256" key="1">
    <source>
        <dbReference type="ARBA" id="ARBA00000439"/>
    </source>
</evidence>
<keyword evidence="11" id="KW-1185">Reference proteome</keyword>
<name>A0ABV6C0Y4_9ACTN</name>
<dbReference type="InterPro" id="IPR003385">
    <property type="entry name" value="Glyco_hydro_77"/>
</dbReference>
<evidence type="ECO:0000256" key="2">
    <source>
        <dbReference type="ARBA" id="ARBA00005684"/>
    </source>
</evidence>
<keyword evidence="6 10" id="KW-0808">Transferase</keyword>
<protein>
    <recommendedName>
        <fullName evidence="4">4-alpha-glucanotransferase</fullName>
        <ecNumber evidence="3">2.4.1.25</ecNumber>
    </recommendedName>
    <alternativeName>
        <fullName evidence="8">Amylomaltase</fullName>
    </alternativeName>
    <alternativeName>
        <fullName evidence="9">Disproportionating enzyme</fullName>
    </alternativeName>
</protein>
<dbReference type="Gene3D" id="3.20.20.80">
    <property type="entry name" value="Glycosidases"/>
    <property type="match status" value="1"/>
</dbReference>
<dbReference type="SUPFAM" id="SSF51445">
    <property type="entry name" value="(Trans)glycosidases"/>
    <property type="match status" value="1"/>
</dbReference>
<evidence type="ECO:0000256" key="8">
    <source>
        <dbReference type="ARBA" id="ARBA00031423"/>
    </source>
</evidence>
<feature type="non-terminal residue" evidence="10">
    <location>
        <position position="1"/>
    </location>
</feature>
<dbReference type="Proteomes" id="UP001589788">
    <property type="component" value="Unassembled WGS sequence"/>
</dbReference>
<evidence type="ECO:0000256" key="6">
    <source>
        <dbReference type="ARBA" id="ARBA00022679"/>
    </source>
</evidence>
<comment type="caution">
    <text evidence="10">The sequence shown here is derived from an EMBL/GenBank/DDBJ whole genome shotgun (WGS) entry which is preliminary data.</text>
</comment>
<dbReference type="InterPro" id="IPR017853">
    <property type="entry name" value="GH"/>
</dbReference>
<keyword evidence="7" id="KW-0119">Carbohydrate metabolism</keyword>
<dbReference type="Pfam" id="PF02446">
    <property type="entry name" value="Glyco_hydro_77"/>
    <property type="match status" value="1"/>
</dbReference>
<accession>A0ABV6C0Y4</accession>
<evidence type="ECO:0000256" key="9">
    <source>
        <dbReference type="ARBA" id="ARBA00031501"/>
    </source>
</evidence>
<evidence type="ECO:0000256" key="4">
    <source>
        <dbReference type="ARBA" id="ARBA00020295"/>
    </source>
</evidence>
<evidence type="ECO:0000256" key="5">
    <source>
        <dbReference type="ARBA" id="ARBA00022676"/>
    </source>
</evidence>
<sequence length="519" mass="55068">WAVFAPLHALRQDPDSGLGRYPDLADLARSAQESAGTAEPPLVATLPLLAGLLDGEDADPSPYRPASRLALAEHYVAPWALEELAASPEARATLAGLAEERRRLAADDDADHQAAWAATRAVLEPLAADLLHGRLGPGRLAAFGRWLGSRPLVVAYAWYRALRAAGHHRQGADAGLQTLPPGLRAALAPAAALPDPGQPAGLEPRAVGEVLSLARQVPAFGLALYAQWAAERQLAAVAEDQDLLADLPVGVHPGGFDPWWLPHAFVTGASCGAPPDAFFASGQDWGLAPLHPLHWPSAGSRYLAASMRTALRFARVLRIDHVMGLHRLWLVPPGGSAVDGCYVRYPAAELRAVAVLEASRAGAAVVGEDLGTVPRRVRQAMGTDGMLRTWVWQFAARPDDPLPAVPEDALASLGTHDTPPFAAFLEEPGEERAALRARLGGDLDAALGRCLEHLGPSAARLAQVDLADLLLERRPQNRPGIAAGSFRLRHPAPPRTLLADPRARRLLGQLAATRQGGTR</sequence>
<dbReference type="PANTHER" id="PTHR32438:SF5">
    <property type="entry name" value="4-ALPHA-GLUCANOTRANSFERASE DPE1, CHLOROPLASTIC_AMYLOPLASTIC"/>
    <property type="match status" value="1"/>
</dbReference>
<organism evidence="10 11">
    <name type="scientific">Aciditerrimonas ferrireducens</name>
    <dbReference type="NCBI Taxonomy" id="667306"/>
    <lineage>
        <taxon>Bacteria</taxon>
        <taxon>Bacillati</taxon>
        <taxon>Actinomycetota</taxon>
        <taxon>Acidimicrobiia</taxon>
        <taxon>Acidimicrobiales</taxon>
        <taxon>Acidimicrobiaceae</taxon>
        <taxon>Aciditerrimonas</taxon>
    </lineage>
</organism>
<comment type="catalytic activity">
    <reaction evidence="1">
        <text>Transfers a segment of a (1-&gt;4)-alpha-D-glucan to a new position in an acceptor, which may be glucose or a (1-&gt;4)-alpha-D-glucan.</text>
        <dbReference type="EC" id="2.4.1.25"/>
    </reaction>
</comment>
<gene>
    <name evidence="10" type="ORF">ACFFRE_04170</name>
</gene>
<proteinExistence type="inferred from homology"/>
<evidence type="ECO:0000256" key="3">
    <source>
        <dbReference type="ARBA" id="ARBA00012560"/>
    </source>
</evidence>
<dbReference type="GO" id="GO:0004134">
    <property type="term" value="F:4-alpha-glucanotransferase activity"/>
    <property type="evidence" value="ECO:0007669"/>
    <property type="project" value="UniProtKB-EC"/>
</dbReference>